<evidence type="ECO:0000313" key="3">
    <source>
        <dbReference type="Proteomes" id="UP000003165"/>
    </source>
</evidence>
<comment type="caution">
    <text evidence="2">The sequence shown here is derived from an EMBL/GenBank/DDBJ whole genome shotgun (WGS) entry which is preliminary data.</text>
</comment>
<sequence length="444" mass="46764">MSNALSVAATAAVLQQMLQGGFAALKLDDVLGANAVPVTCIPPERIASDSGSSQLNIFLYNQTRNPGWANLDLPSRDGRGERIANPALALDLHFLLSAYGVADFHAEIMLGAAMQILHDTPALGRAAIRDALKPAANKPNLPQELELAGLADQLEQLRITPLNHTTDEISRIWAALQTPARPSAAYLVSVVLMQSPQSVRRPLPVLARNLYVVPLRAPRLDRVESSAGAAAPIVPSGTVRIGGVNLAAPSLSLLLNGQEFAGGVQSLGADELAFGFLLPDPPNPPAIPDMLRAGVCTVQLIHPQWMGQPPQVHGGQESNLAAFVLNPEASFAVQPGATSTVVDGVTYRSGTIKIGCVPRIGSRQRVRLLLNEKSPPPNRPARAYSFAAREGNGIVAPAESTADVTVDYRNVAQGSYLARVQVDAGTSPLVLGPDGRFSGPEVLP</sequence>
<dbReference type="Pfam" id="PF14065">
    <property type="entry name" value="Pvc16_N"/>
    <property type="match status" value="1"/>
</dbReference>
<dbReference type="InterPro" id="IPR025351">
    <property type="entry name" value="Pvc16_N"/>
</dbReference>
<dbReference type="EMBL" id="ACIS01000005">
    <property type="protein sequence ID" value="EEG08448.1"/>
    <property type="molecule type" value="Genomic_DNA"/>
</dbReference>
<protein>
    <recommendedName>
        <fullName evidence="1">Pvc16 N-terminal domain-containing protein</fullName>
    </recommendedName>
</protein>
<keyword evidence="3" id="KW-1185">Reference proteome</keyword>
<dbReference type="AlphaFoldDB" id="B9Z3M1"/>
<dbReference type="eggNOG" id="ENOG502ZC8H">
    <property type="taxonomic scope" value="Bacteria"/>
</dbReference>
<evidence type="ECO:0000259" key="1">
    <source>
        <dbReference type="Pfam" id="PF14065"/>
    </source>
</evidence>
<reference evidence="2 3" key="1">
    <citation type="submission" date="2009-02" db="EMBL/GenBank/DDBJ databases">
        <title>Sequencing of the draft genome and assembly of Lutiella nitroferrum 2002.</title>
        <authorList>
            <consortium name="US DOE Joint Genome Institute (JGI-PGF)"/>
            <person name="Lucas S."/>
            <person name="Copeland A."/>
            <person name="Lapidus A."/>
            <person name="Glavina del Rio T."/>
            <person name="Tice H."/>
            <person name="Bruce D."/>
            <person name="Goodwin L."/>
            <person name="Pitluck S."/>
            <person name="Larimer F."/>
            <person name="Land M.L."/>
            <person name="Hauser L."/>
            <person name="Coates J.D."/>
        </authorList>
    </citation>
    <scope>NUCLEOTIDE SEQUENCE [LARGE SCALE GENOMIC DNA]</scope>
    <source>
        <strain evidence="2 3">2002</strain>
    </source>
</reference>
<evidence type="ECO:0000313" key="2">
    <source>
        <dbReference type="EMBL" id="EEG08448.1"/>
    </source>
</evidence>
<name>B9Z3M1_9NEIS</name>
<dbReference type="RefSeq" id="WP_008953976.1">
    <property type="nucleotide sequence ID" value="NZ_ACIS01000005.1"/>
</dbReference>
<proteinExistence type="predicted"/>
<feature type="domain" description="Pvc16 N-terminal" evidence="1">
    <location>
        <begin position="11"/>
        <end position="206"/>
    </location>
</feature>
<gene>
    <name evidence="2" type="ORF">FuraDRAFT_1956</name>
</gene>
<organism evidence="2 3">
    <name type="scientific">Pseudogulbenkiania ferrooxidans 2002</name>
    <dbReference type="NCBI Taxonomy" id="279714"/>
    <lineage>
        <taxon>Bacteria</taxon>
        <taxon>Pseudomonadati</taxon>
        <taxon>Pseudomonadota</taxon>
        <taxon>Betaproteobacteria</taxon>
        <taxon>Neisseriales</taxon>
        <taxon>Chromobacteriaceae</taxon>
        <taxon>Pseudogulbenkiania</taxon>
    </lineage>
</organism>
<dbReference type="Proteomes" id="UP000003165">
    <property type="component" value="Unassembled WGS sequence"/>
</dbReference>
<accession>B9Z3M1</accession>